<dbReference type="AlphaFoldDB" id="A0A0F0KVK0"/>
<comment type="caution">
    <text evidence="2">The sequence shown here is derived from an EMBL/GenBank/DDBJ whole genome shotgun (WGS) entry which is preliminary data.</text>
</comment>
<name>A0A0F0KVK0_9MICO</name>
<evidence type="ECO:0000256" key="1">
    <source>
        <dbReference type="SAM" id="Phobius"/>
    </source>
</evidence>
<feature type="transmembrane region" description="Helical" evidence="1">
    <location>
        <begin position="64"/>
        <end position="82"/>
    </location>
</feature>
<dbReference type="RefSeq" id="WP_045250327.1">
    <property type="nucleotide sequence ID" value="NZ_JYIT01000072.1"/>
</dbReference>
<keyword evidence="1" id="KW-0812">Transmembrane</keyword>
<keyword evidence="1" id="KW-0472">Membrane</keyword>
<reference evidence="2 3" key="1">
    <citation type="submission" date="2015-02" db="EMBL/GenBank/DDBJ databases">
        <title>Draft genome sequences of ten Microbacterium spp. with emphasis on heavy metal contaminated environments.</title>
        <authorList>
            <person name="Corretto E."/>
        </authorList>
    </citation>
    <scope>NUCLEOTIDE SEQUENCE [LARGE SCALE GENOMIC DNA]</scope>
    <source>
        <strain evidence="2 3">DSM 23848</strain>
    </source>
</reference>
<dbReference type="OrthoDB" id="5124600at2"/>
<feature type="transmembrane region" description="Helical" evidence="1">
    <location>
        <begin position="119"/>
        <end position="140"/>
    </location>
</feature>
<dbReference type="PATRIC" id="fig|582680.7.peg.1667"/>
<protein>
    <submittedName>
        <fullName evidence="2">Uncharacterized protein</fullName>
    </submittedName>
</protein>
<accession>A0A0F0KVK0</accession>
<evidence type="ECO:0000313" key="3">
    <source>
        <dbReference type="Proteomes" id="UP000033448"/>
    </source>
</evidence>
<proteinExistence type="predicted"/>
<evidence type="ECO:0000313" key="2">
    <source>
        <dbReference type="EMBL" id="KJL24903.1"/>
    </source>
</evidence>
<keyword evidence="1" id="KW-1133">Transmembrane helix</keyword>
<dbReference type="EMBL" id="JYIT01000072">
    <property type="protein sequence ID" value="KJL24903.1"/>
    <property type="molecule type" value="Genomic_DNA"/>
</dbReference>
<feature type="transmembrane region" description="Helical" evidence="1">
    <location>
        <begin position="88"/>
        <end position="107"/>
    </location>
</feature>
<keyword evidence="3" id="KW-1185">Reference proteome</keyword>
<feature type="transmembrane region" description="Helical" evidence="1">
    <location>
        <begin position="31"/>
        <end position="52"/>
    </location>
</feature>
<dbReference type="Proteomes" id="UP000033448">
    <property type="component" value="Unassembled WGS sequence"/>
</dbReference>
<gene>
    <name evidence="2" type="ORF">RL72_01626</name>
</gene>
<organism evidence="2 3">
    <name type="scientific">Microbacterium azadirachtae</name>
    <dbReference type="NCBI Taxonomy" id="582680"/>
    <lineage>
        <taxon>Bacteria</taxon>
        <taxon>Bacillati</taxon>
        <taxon>Actinomycetota</taxon>
        <taxon>Actinomycetes</taxon>
        <taxon>Micrococcales</taxon>
        <taxon>Microbacteriaceae</taxon>
        <taxon>Microbacterium</taxon>
    </lineage>
</organism>
<sequence length="166" mass="15965">MLRTWPALLAWGAGLIHLAIGASIVAPSGDVTRALCAPMLLIGSVELGWGIAVLRAGRIIGGRGAAAGAIAAVLLGAVSLGGGAPVGAVAISSALVVVGGSMAARAARKGEGSARALRVRATGMALGVFLVAAVATPALALTDAVGHGSGHDHGGDLVVVDPHSGH</sequence>